<comment type="similarity">
    <text evidence="3">Belongs to the Nudix hydrolase family. NudK subfamily.</text>
</comment>
<evidence type="ECO:0000256" key="7">
    <source>
        <dbReference type="ARBA" id="ARBA00032272"/>
    </source>
</evidence>
<evidence type="ECO:0000259" key="8">
    <source>
        <dbReference type="PROSITE" id="PS51462"/>
    </source>
</evidence>
<dbReference type="EMBL" id="JBHUHV010000039">
    <property type="protein sequence ID" value="MFD2067772.1"/>
    <property type="molecule type" value="Genomic_DNA"/>
</dbReference>
<comment type="catalytic activity">
    <reaction evidence="1">
        <text>GDP-alpha-D-mannose + H2O = alpha-D-mannose 1-phosphate + GMP + 2 H(+)</text>
        <dbReference type="Rhea" id="RHEA:27978"/>
        <dbReference type="ChEBI" id="CHEBI:15377"/>
        <dbReference type="ChEBI" id="CHEBI:15378"/>
        <dbReference type="ChEBI" id="CHEBI:57527"/>
        <dbReference type="ChEBI" id="CHEBI:58115"/>
        <dbReference type="ChEBI" id="CHEBI:58409"/>
    </reaction>
</comment>
<evidence type="ECO:0000256" key="6">
    <source>
        <dbReference type="ARBA" id="ARBA00032162"/>
    </source>
</evidence>
<evidence type="ECO:0000256" key="5">
    <source>
        <dbReference type="ARBA" id="ARBA00022801"/>
    </source>
</evidence>
<dbReference type="InterPro" id="IPR000086">
    <property type="entry name" value="NUDIX_hydrolase_dom"/>
</dbReference>
<evidence type="ECO:0000313" key="9">
    <source>
        <dbReference type="EMBL" id="MFD2067772.1"/>
    </source>
</evidence>
<evidence type="ECO:0000256" key="3">
    <source>
        <dbReference type="ARBA" id="ARBA00007275"/>
    </source>
</evidence>
<evidence type="ECO:0000256" key="1">
    <source>
        <dbReference type="ARBA" id="ARBA00000847"/>
    </source>
</evidence>
<reference evidence="10" key="1">
    <citation type="journal article" date="2019" name="Int. J. Syst. Evol. Microbiol.">
        <title>The Global Catalogue of Microorganisms (GCM) 10K type strain sequencing project: providing services to taxonomists for standard genome sequencing and annotation.</title>
        <authorList>
            <consortium name="The Broad Institute Genomics Platform"/>
            <consortium name="The Broad Institute Genome Sequencing Center for Infectious Disease"/>
            <person name="Wu L."/>
            <person name="Ma J."/>
        </authorList>
    </citation>
    <scope>NUCLEOTIDE SEQUENCE [LARGE SCALE GENOMIC DNA]</scope>
    <source>
        <strain evidence="10">JCM 16545</strain>
    </source>
</reference>
<dbReference type="Proteomes" id="UP001597369">
    <property type="component" value="Unassembled WGS sequence"/>
</dbReference>
<gene>
    <name evidence="9" type="ORF">ACFSKU_12825</name>
</gene>
<evidence type="ECO:0000256" key="4">
    <source>
        <dbReference type="ARBA" id="ARBA00016377"/>
    </source>
</evidence>
<comment type="caution">
    <text evidence="9">The sequence shown here is derived from an EMBL/GenBank/DDBJ whole genome shotgun (WGS) entry which is preliminary data.</text>
</comment>
<dbReference type="SUPFAM" id="SSF55811">
    <property type="entry name" value="Nudix"/>
    <property type="match status" value="1"/>
</dbReference>
<dbReference type="PANTHER" id="PTHR11839">
    <property type="entry name" value="UDP/ADP-SUGAR PYROPHOSPHATASE"/>
    <property type="match status" value="1"/>
</dbReference>
<dbReference type="PANTHER" id="PTHR11839:SF18">
    <property type="entry name" value="NUDIX HYDROLASE DOMAIN-CONTAINING PROTEIN"/>
    <property type="match status" value="1"/>
</dbReference>
<protein>
    <recommendedName>
        <fullName evidence="4">GDP-mannose pyrophosphatase</fullName>
    </recommendedName>
    <alternativeName>
        <fullName evidence="6">GDP-mannose hydrolase</fullName>
    </alternativeName>
    <alternativeName>
        <fullName evidence="7">GDPMK</fullName>
    </alternativeName>
</protein>
<keyword evidence="5" id="KW-0378">Hydrolase</keyword>
<dbReference type="InterPro" id="IPR015797">
    <property type="entry name" value="NUDIX_hydrolase-like_dom_sf"/>
</dbReference>
<name>A0ABW4WYG6_9BACT</name>
<feature type="domain" description="Nudix hydrolase" evidence="8">
    <location>
        <begin position="45"/>
        <end position="173"/>
    </location>
</feature>
<accession>A0ABW4WYG6</accession>
<dbReference type="CDD" id="cd24161">
    <property type="entry name" value="NUDIX_ADPRase_Ndx2"/>
    <property type="match status" value="1"/>
</dbReference>
<dbReference type="Gene3D" id="3.90.79.10">
    <property type="entry name" value="Nucleoside Triphosphate Pyrophosphohydrolase"/>
    <property type="match status" value="1"/>
</dbReference>
<sequence>MIDETHNPWTTLSSRPVYQNPWINVREDQVLNPKGGEGIYGVVSFKNKAIGIIPIDNEGYTYLIGQYRYALNEYSWEIPMGGGLIEDDILESAKRELKEETGFTAAKWTNIARLHTSNSVTDEEGFVFLAQGLTAGDTAFEDTEELHIKRVSFDEAVQMCMTNKITDAISVAGILKAAFLLQEQSQK</sequence>
<organism evidence="9 10">
    <name type="scientific">Pontibacter silvestris</name>
    <dbReference type="NCBI Taxonomy" id="2305183"/>
    <lineage>
        <taxon>Bacteria</taxon>
        <taxon>Pseudomonadati</taxon>
        <taxon>Bacteroidota</taxon>
        <taxon>Cytophagia</taxon>
        <taxon>Cytophagales</taxon>
        <taxon>Hymenobacteraceae</taxon>
        <taxon>Pontibacter</taxon>
    </lineage>
</organism>
<proteinExistence type="inferred from homology"/>
<evidence type="ECO:0000256" key="2">
    <source>
        <dbReference type="ARBA" id="ARBA00001946"/>
    </source>
</evidence>
<dbReference type="Pfam" id="PF00293">
    <property type="entry name" value="NUDIX"/>
    <property type="match status" value="1"/>
</dbReference>
<evidence type="ECO:0000313" key="10">
    <source>
        <dbReference type="Proteomes" id="UP001597369"/>
    </source>
</evidence>
<comment type="cofactor">
    <cofactor evidence="2">
        <name>Mg(2+)</name>
        <dbReference type="ChEBI" id="CHEBI:18420"/>
    </cofactor>
</comment>
<dbReference type="PROSITE" id="PS51462">
    <property type="entry name" value="NUDIX"/>
    <property type="match status" value="1"/>
</dbReference>
<keyword evidence="10" id="KW-1185">Reference proteome</keyword>
<dbReference type="RefSeq" id="WP_229958775.1">
    <property type="nucleotide sequence ID" value="NZ_JAJJWI010000003.1"/>
</dbReference>